<dbReference type="RefSeq" id="WP_252681665.1">
    <property type="nucleotide sequence ID" value="NZ_JAMXHT010000005.1"/>
</dbReference>
<dbReference type="SUPFAM" id="SSF55073">
    <property type="entry name" value="Nucleotide cyclase"/>
    <property type="match status" value="1"/>
</dbReference>
<feature type="transmembrane region" description="Helical" evidence="3">
    <location>
        <begin position="182"/>
        <end position="202"/>
    </location>
</feature>
<dbReference type="EMBL" id="JAMXHT010000005">
    <property type="protein sequence ID" value="MCO5399467.1"/>
    <property type="molecule type" value="Genomic_DNA"/>
</dbReference>
<dbReference type="InterPro" id="IPR050469">
    <property type="entry name" value="Diguanylate_Cyclase"/>
</dbReference>
<protein>
    <recommendedName>
        <fullName evidence="1">diguanylate cyclase</fullName>
        <ecNumber evidence="1">2.7.7.65</ecNumber>
    </recommendedName>
</protein>
<keyword evidence="3" id="KW-0472">Membrane</keyword>
<evidence type="ECO:0000256" key="1">
    <source>
        <dbReference type="ARBA" id="ARBA00012528"/>
    </source>
</evidence>
<dbReference type="EC" id="2.7.7.65" evidence="1"/>
<dbReference type="InterPro" id="IPR043128">
    <property type="entry name" value="Rev_trsase/Diguanyl_cyclase"/>
</dbReference>
<dbReference type="InterPro" id="IPR000160">
    <property type="entry name" value="GGDEF_dom"/>
</dbReference>
<keyword evidence="6" id="KW-1185">Reference proteome</keyword>
<evidence type="ECO:0000313" key="6">
    <source>
        <dbReference type="Proteomes" id="UP001162811"/>
    </source>
</evidence>
<feature type="transmembrane region" description="Helical" evidence="3">
    <location>
        <begin position="141"/>
        <end position="162"/>
    </location>
</feature>
<evidence type="ECO:0000313" key="5">
    <source>
        <dbReference type="EMBL" id="MCO5399467.1"/>
    </source>
</evidence>
<dbReference type="InterPro" id="IPR029787">
    <property type="entry name" value="Nucleotide_cyclase"/>
</dbReference>
<reference evidence="5" key="1">
    <citation type="submission" date="2022-06" db="EMBL/GenBank/DDBJ databases">
        <authorList>
            <person name="Lu C.-H."/>
        </authorList>
    </citation>
    <scope>NUCLEOTIDE SEQUENCE</scope>
    <source>
        <strain evidence="5">21MJYT02-11</strain>
    </source>
</reference>
<dbReference type="Gene3D" id="3.30.70.270">
    <property type="match status" value="1"/>
</dbReference>
<dbReference type="SMART" id="SM00267">
    <property type="entry name" value="GGDEF"/>
    <property type="match status" value="1"/>
</dbReference>
<evidence type="ECO:0000256" key="3">
    <source>
        <dbReference type="SAM" id="Phobius"/>
    </source>
</evidence>
<feature type="transmembrane region" description="Helical" evidence="3">
    <location>
        <begin position="52"/>
        <end position="70"/>
    </location>
</feature>
<gene>
    <name evidence="5" type="ORF">NG900_14815</name>
</gene>
<dbReference type="NCBIfam" id="TIGR00254">
    <property type="entry name" value="GGDEF"/>
    <property type="match status" value="1"/>
</dbReference>
<keyword evidence="3" id="KW-0812">Transmembrane</keyword>
<reference evidence="5" key="2">
    <citation type="journal article" date="2023" name="Front. Microbiol.">
        <title>Ralstonia chuxiongensis sp. nov., Ralstonia mojiangensis sp. nov., and Ralstonia soli sp. nov., isolated from tobacco fields, are three novel species in the family Burkholderiaceae.</title>
        <authorList>
            <person name="Lu C.H."/>
            <person name="Zhang Y.Y."/>
            <person name="Jiang N."/>
            <person name="Chen W."/>
            <person name="Shao X."/>
            <person name="Zhao Z.M."/>
            <person name="Lu W.L."/>
            <person name="Hu X."/>
            <person name="Xi Y.X."/>
            <person name="Zou S.Y."/>
            <person name="Wei Q.J."/>
            <person name="Lin Z.L."/>
            <person name="Gong L."/>
            <person name="Gai X.T."/>
            <person name="Zhang L.Q."/>
            <person name="Li J.Y."/>
            <person name="Jin Y."/>
            <person name="Xia Z.Y."/>
        </authorList>
    </citation>
    <scope>NUCLEOTIDE SEQUENCE</scope>
    <source>
        <strain evidence="5">21MJYT02-11</strain>
    </source>
</reference>
<proteinExistence type="predicted"/>
<feature type="transmembrane region" description="Helical" evidence="3">
    <location>
        <begin position="82"/>
        <end position="101"/>
    </location>
</feature>
<feature type="transmembrane region" description="Helical" evidence="3">
    <location>
        <begin position="113"/>
        <end position="134"/>
    </location>
</feature>
<comment type="caution">
    <text evidence="5">The sequence shown here is derived from an EMBL/GenBank/DDBJ whole genome shotgun (WGS) entry which is preliminary data.</text>
</comment>
<dbReference type="PROSITE" id="PS50887">
    <property type="entry name" value="GGDEF"/>
    <property type="match status" value="1"/>
</dbReference>
<dbReference type="Proteomes" id="UP001162811">
    <property type="component" value="Unassembled WGS sequence"/>
</dbReference>
<comment type="catalytic activity">
    <reaction evidence="2">
        <text>2 GTP = 3',3'-c-di-GMP + 2 diphosphate</text>
        <dbReference type="Rhea" id="RHEA:24898"/>
        <dbReference type="ChEBI" id="CHEBI:33019"/>
        <dbReference type="ChEBI" id="CHEBI:37565"/>
        <dbReference type="ChEBI" id="CHEBI:58805"/>
        <dbReference type="EC" id="2.7.7.65"/>
    </reaction>
</comment>
<evidence type="ECO:0000256" key="2">
    <source>
        <dbReference type="ARBA" id="ARBA00034247"/>
    </source>
</evidence>
<dbReference type="CDD" id="cd01949">
    <property type="entry name" value="GGDEF"/>
    <property type="match status" value="1"/>
</dbReference>
<feature type="domain" description="GGDEF" evidence="4">
    <location>
        <begin position="243"/>
        <end position="375"/>
    </location>
</feature>
<sequence>MLILFAVCGMMWAVLSQIFREEIRQGNLLFVANISTGVGVALTSERMLQSNFLTVQVADWLVVGGLMIFCRGVAAFGRSGRLFLPVWLAPLLLEMVATAFLPSDNNSYPVRSLVFNAANGFLTLFTGVLCLKGLAKHYSRALLAVPFLCVGALFFVRLAQILVALVQGSQPIGDFHLSFVPYLWGFMVFLVIANMSAIGVVVGRLVNRLRGLAANDYLTGGLNRRVIAERLGGHLANLQRHRVRLSCTLFDLDHFKQINDRYGHDVGDAALTHVASVVRSCIRETDEFGRYGGEEFVILMPNTTIATAEQVAERIRLALEGSPLRHGDINIGLTASFGVTDALAGESQESILRRVDVLMYEAKQAGRNRVRLAAAA</sequence>
<dbReference type="PANTHER" id="PTHR45138">
    <property type="entry name" value="REGULATORY COMPONENTS OF SENSORY TRANSDUCTION SYSTEM"/>
    <property type="match status" value="1"/>
</dbReference>
<name>A0ABT1AN07_9RALS</name>
<dbReference type="Pfam" id="PF00990">
    <property type="entry name" value="GGDEF"/>
    <property type="match status" value="1"/>
</dbReference>
<organism evidence="5 6">
    <name type="scientific">Ralstonia soli</name>
    <dbReference type="NCBI Taxonomy" id="2953896"/>
    <lineage>
        <taxon>Bacteria</taxon>
        <taxon>Pseudomonadati</taxon>
        <taxon>Pseudomonadota</taxon>
        <taxon>Betaproteobacteria</taxon>
        <taxon>Burkholderiales</taxon>
        <taxon>Burkholderiaceae</taxon>
        <taxon>Ralstonia</taxon>
    </lineage>
</organism>
<evidence type="ECO:0000259" key="4">
    <source>
        <dbReference type="PROSITE" id="PS50887"/>
    </source>
</evidence>
<accession>A0ABT1AN07</accession>
<keyword evidence="3" id="KW-1133">Transmembrane helix</keyword>
<dbReference type="PANTHER" id="PTHR45138:SF9">
    <property type="entry name" value="DIGUANYLATE CYCLASE DGCM-RELATED"/>
    <property type="match status" value="1"/>
</dbReference>